<dbReference type="EMBL" id="JAWCUD010000019">
    <property type="protein sequence ID" value="MDU0206118.1"/>
    <property type="molecule type" value="Genomic_DNA"/>
</dbReference>
<dbReference type="GO" id="GO:0016853">
    <property type="term" value="F:isomerase activity"/>
    <property type="evidence" value="ECO:0007669"/>
    <property type="project" value="UniProtKB-KW"/>
</dbReference>
<dbReference type="PROSITE" id="PS50198">
    <property type="entry name" value="PPIC_PPIASE_2"/>
    <property type="match status" value="1"/>
</dbReference>
<keyword evidence="5 6" id="KW-0413">Isomerase</keyword>
<dbReference type="InterPro" id="IPR046357">
    <property type="entry name" value="PPIase_dom_sf"/>
</dbReference>
<keyword evidence="10" id="KW-1185">Reference proteome</keyword>
<dbReference type="InterPro" id="IPR023058">
    <property type="entry name" value="PPIase_PpiC_CS"/>
</dbReference>
<dbReference type="PROSITE" id="PS01096">
    <property type="entry name" value="PPIC_PPIASE_1"/>
    <property type="match status" value="1"/>
</dbReference>
<sequence>MQNVKRLWGVIILMAVCILVLASLLITHTMNQSESSHPADPEQQGEQNNDQVVAKIGSRDITRQELRTALEHHYGAELLGQLLDREVIRLEGNETGTAIADAEIARELKRMQQGYESEEQFYASMQNQLGLSRQEIKEDVTNKLLLEKLATSHIQITDAQVESYVQAHPDEFKQETEYNIQQIIVSTKDQANKVIAALGKGESFEILARDRSLDDATNNTGGDLGWIEGDDPFVAAPVLEAAKLLKVGEVSKPVALAQGFAVVKLKNKRDKENPDQAFIRENVRRELALQEAPPLKDYVSQLRTKWKVAVIAPEFKQGL</sequence>
<dbReference type="InterPro" id="IPR050245">
    <property type="entry name" value="PrsA_foldase"/>
</dbReference>
<gene>
    <name evidence="9" type="ORF">RQP52_34115</name>
</gene>
<comment type="caution">
    <text evidence="9">The sequence shown here is derived from an EMBL/GenBank/DDBJ whole genome shotgun (WGS) entry which is preliminary data.</text>
</comment>
<keyword evidence="7" id="KW-1133">Transmembrane helix</keyword>
<dbReference type="Gene3D" id="1.10.4030.10">
    <property type="entry name" value="Porin chaperone SurA, peptide-binding domain"/>
    <property type="match status" value="1"/>
</dbReference>
<dbReference type="Gene3D" id="3.10.50.40">
    <property type="match status" value="1"/>
</dbReference>
<name>A0ABU3RPN1_9BACL</name>
<protein>
    <recommendedName>
        <fullName evidence="2">peptidylprolyl isomerase</fullName>
        <ecNumber evidence="2">5.2.1.8</ecNumber>
    </recommendedName>
</protein>
<dbReference type="SUPFAM" id="SSF54534">
    <property type="entry name" value="FKBP-like"/>
    <property type="match status" value="1"/>
</dbReference>
<evidence type="ECO:0000313" key="10">
    <source>
        <dbReference type="Proteomes" id="UP001260980"/>
    </source>
</evidence>
<feature type="transmembrane region" description="Helical" evidence="7">
    <location>
        <begin position="7"/>
        <end position="26"/>
    </location>
</feature>
<evidence type="ECO:0000256" key="2">
    <source>
        <dbReference type="ARBA" id="ARBA00013194"/>
    </source>
</evidence>
<keyword evidence="7" id="KW-0812">Transmembrane</keyword>
<comment type="catalytic activity">
    <reaction evidence="1">
        <text>[protein]-peptidylproline (omega=180) = [protein]-peptidylproline (omega=0)</text>
        <dbReference type="Rhea" id="RHEA:16237"/>
        <dbReference type="Rhea" id="RHEA-COMP:10747"/>
        <dbReference type="Rhea" id="RHEA-COMP:10748"/>
        <dbReference type="ChEBI" id="CHEBI:83833"/>
        <dbReference type="ChEBI" id="CHEBI:83834"/>
        <dbReference type="EC" id="5.2.1.8"/>
    </reaction>
</comment>
<dbReference type="InterPro" id="IPR027304">
    <property type="entry name" value="Trigger_fact/SurA_dom_sf"/>
</dbReference>
<dbReference type="RefSeq" id="WP_315955966.1">
    <property type="nucleotide sequence ID" value="NZ_JAWCUD010000019.1"/>
</dbReference>
<keyword evidence="4 6" id="KW-0697">Rotamase</keyword>
<evidence type="ECO:0000313" key="9">
    <source>
        <dbReference type="EMBL" id="MDU0206118.1"/>
    </source>
</evidence>
<dbReference type="InterPro" id="IPR000297">
    <property type="entry name" value="PPIase_PpiC"/>
</dbReference>
<organism evidence="9 10">
    <name type="scientific">Paenibacillus violae</name>
    <dbReference type="NCBI Taxonomy" id="3077234"/>
    <lineage>
        <taxon>Bacteria</taxon>
        <taxon>Bacillati</taxon>
        <taxon>Bacillota</taxon>
        <taxon>Bacilli</taxon>
        <taxon>Bacillales</taxon>
        <taxon>Paenibacillaceae</taxon>
        <taxon>Paenibacillus</taxon>
    </lineage>
</organism>
<dbReference type="EC" id="5.2.1.8" evidence="2"/>
<evidence type="ECO:0000256" key="6">
    <source>
        <dbReference type="PROSITE-ProRule" id="PRU00278"/>
    </source>
</evidence>
<evidence type="ECO:0000256" key="7">
    <source>
        <dbReference type="SAM" id="Phobius"/>
    </source>
</evidence>
<evidence type="ECO:0000256" key="1">
    <source>
        <dbReference type="ARBA" id="ARBA00000971"/>
    </source>
</evidence>
<dbReference type="Proteomes" id="UP001260980">
    <property type="component" value="Unassembled WGS sequence"/>
</dbReference>
<dbReference type="PANTHER" id="PTHR47245">
    <property type="entry name" value="PEPTIDYLPROLYL ISOMERASE"/>
    <property type="match status" value="1"/>
</dbReference>
<keyword evidence="3" id="KW-0732">Signal</keyword>
<keyword evidence="7" id="KW-0472">Membrane</keyword>
<dbReference type="PANTHER" id="PTHR47245:SF1">
    <property type="entry name" value="FOLDASE PROTEIN PRSA"/>
    <property type="match status" value="1"/>
</dbReference>
<evidence type="ECO:0000256" key="5">
    <source>
        <dbReference type="ARBA" id="ARBA00023235"/>
    </source>
</evidence>
<reference evidence="9 10" key="1">
    <citation type="submission" date="2023-10" db="EMBL/GenBank/DDBJ databases">
        <title>Paenibacillus strain PFR10 Genome sequencing and assembly.</title>
        <authorList>
            <person name="Kim I."/>
        </authorList>
    </citation>
    <scope>NUCLEOTIDE SEQUENCE [LARGE SCALE GENOMIC DNA]</scope>
    <source>
        <strain evidence="9 10">PFR10</strain>
    </source>
</reference>
<feature type="domain" description="PpiC" evidence="8">
    <location>
        <begin position="146"/>
        <end position="267"/>
    </location>
</feature>
<dbReference type="Pfam" id="PF13145">
    <property type="entry name" value="Rotamase_2"/>
    <property type="match status" value="1"/>
</dbReference>
<accession>A0ABU3RPN1</accession>
<evidence type="ECO:0000256" key="4">
    <source>
        <dbReference type="ARBA" id="ARBA00023110"/>
    </source>
</evidence>
<evidence type="ECO:0000256" key="3">
    <source>
        <dbReference type="ARBA" id="ARBA00022729"/>
    </source>
</evidence>
<evidence type="ECO:0000259" key="8">
    <source>
        <dbReference type="PROSITE" id="PS50198"/>
    </source>
</evidence>
<proteinExistence type="predicted"/>
<dbReference type="SUPFAM" id="SSF109998">
    <property type="entry name" value="Triger factor/SurA peptide-binding domain-like"/>
    <property type="match status" value="1"/>
</dbReference>